<evidence type="ECO:0000313" key="2">
    <source>
        <dbReference type="Proteomes" id="UP001159363"/>
    </source>
</evidence>
<gene>
    <name evidence="1" type="ORF">PR048_024171</name>
</gene>
<organism evidence="1 2">
    <name type="scientific">Dryococelus australis</name>
    <dbReference type="NCBI Taxonomy" id="614101"/>
    <lineage>
        <taxon>Eukaryota</taxon>
        <taxon>Metazoa</taxon>
        <taxon>Ecdysozoa</taxon>
        <taxon>Arthropoda</taxon>
        <taxon>Hexapoda</taxon>
        <taxon>Insecta</taxon>
        <taxon>Pterygota</taxon>
        <taxon>Neoptera</taxon>
        <taxon>Polyneoptera</taxon>
        <taxon>Phasmatodea</taxon>
        <taxon>Verophasmatodea</taxon>
        <taxon>Anareolatae</taxon>
        <taxon>Phasmatidae</taxon>
        <taxon>Eurycanthinae</taxon>
        <taxon>Dryococelus</taxon>
    </lineage>
</organism>
<keyword evidence="2" id="KW-1185">Reference proteome</keyword>
<comment type="caution">
    <text evidence="1">The sequence shown here is derived from an EMBL/GenBank/DDBJ whole genome shotgun (WGS) entry which is preliminary data.</text>
</comment>
<dbReference type="EMBL" id="JARBHB010000009">
    <property type="protein sequence ID" value="KAJ8876261.1"/>
    <property type="molecule type" value="Genomic_DNA"/>
</dbReference>
<sequence>MREQHAGSYYVVCVQLPNDILWQWRKKLRKLNTMSAYDRQKAKSKYRNRIRLERSSQKQSNDIHKIPYDRVKRCRELVTIVSIAIGDNICVVSGGNFEWALRNTSSSQPGARISFIFPRTGRPFTSLAVENRDANLVIFPPDLNSLDYDPRSLGVTRGASNLPDDQGERYRSVTGLRVDNVGVCADKMDERIFLIISVVCDVWRRLVFGAAWWYIDALADVEKCLARTMIRAHSPANIRDLSVEVSVTIRAHPPANIGDLSVEVSVTIRAHPPANIGRPFTSKYRDLNVEVSVTIRAHPPANIGDLSVEVSVTIRAIHQQISGAHPPAISGAHPPANIGDLSVEVSVTIRAHPPENIGRPSTSKYRAPIHQQISGISMLRCRLPFAPIHQQVSGISSVEVSVTIRAHPPANIGDLSVEVSVTIRAHPPANIGDLSVEVSVTIRAHPPANIGRPSTSKISGISMLRCRLPFARGYNVHVRGSGFDGMWIGSSKLPPIRDKNNRFPAGLSPCLLHRSGTDDSDHHLDLDDLHLYLTSVTLTTCV</sequence>
<protein>
    <submittedName>
        <fullName evidence="1">Uncharacterized protein</fullName>
    </submittedName>
</protein>
<name>A0ABQ9GW85_9NEOP</name>
<reference evidence="1 2" key="1">
    <citation type="submission" date="2023-02" db="EMBL/GenBank/DDBJ databases">
        <title>LHISI_Scaffold_Assembly.</title>
        <authorList>
            <person name="Stuart O.P."/>
            <person name="Cleave R."/>
            <person name="Magrath M.J.L."/>
            <person name="Mikheyev A.S."/>
        </authorList>
    </citation>
    <scope>NUCLEOTIDE SEQUENCE [LARGE SCALE GENOMIC DNA]</scope>
    <source>
        <strain evidence="1">Daus_M_001</strain>
        <tissue evidence="1">Leg muscle</tissue>
    </source>
</reference>
<evidence type="ECO:0000313" key="1">
    <source>
        <dbReference type="EMBL" id="KAJ8876261.1"/>
    </source>
</evidence>
<dbReference type="Proteomes" id="UP001159363">
    <property type="component" value="Chromosome 8"/>
</dbReference>
<proteinExistence type="predicted"/>
<accession>A0ABQ9GW85</accession>